<evidence type="ECO:0000256" key="1">
    <source>
        <dbReference type="ARBA" id="ARBA00022741"/>
    </source>
</evidence>
<keyword evidence="2 4" id="KW-0067">ATP-binding</keyword>
<dbReference type="Proteomes" id="UP000315439">
    <property type="component" value="Unassembled WGS sequence"/>
</dbReference>
<dbReference type="GO" id="GO:0016887">
    <property type="term" value="F:ATP hydrolysis activity"/>
    <property type="evidence" value="ECO:0007669"/>
    <property type="project" value="InterPro"/>
</dbReference>
<evidence type="ECO:0000313" key="5">
    <source>
        <dbReference type="Proteomes" id="UP000315439"/>
    </source>
</evidence>
<dbReference type="PANTHER" id="PTHR43158:SF2">
    <property type="entry name" value="SKFA PEPTIDE EXPORT ATP-BINDING PROTEIN SKFE"/>
    <property type="match status" value="1"/>
</dbReference>
<feature type="domain" description="ABC transporter" evidence="3">
    <location>
        <begin position="7"/>
        <end position="233"/>
    </location>
</feature>
<dbReference type="AlphaFoldDB" id="A0A545UBT1"/>
<evidence type="ECO:0000313" key="4">
    <source>
        <dbReference type="EMBL" id="TQV86925.1"/>
    </source>
</evidence>
<dbReference type="RefSeq" id="WP_142894411.1">
    <property type="nucleotide sequence ID" value="NZ_ML660165.1"/>
</dbReference>
<dbReference type="EMBL" id="VIKS01000009">
    <property type="protein sequence ID" value="TQV86925.1"/>
    <property type="molecule type" value="Genomic_DNA"/>
</dbReference>
<dbReference type="CDD" id="cd03230">
    <property type="entry name" value="ABC_DR_subfamily_A"/>
    <property type="match status" value="1"/>
</dbReference>
<comment type="caution">
    <text evidence="4">The sequence shown here is derived from an EMBL/GenBank/DDBJ whole genome shotgun (WGS) entry which is preliminary data.</text>
</comment>
<dbReference type="SMART" id="SM00382">
    <property type="entry name" value="AAA"/>
    <property type="match status" value="1"/>
</dbReference>
<dbReference type="OrthoDB" id="9804819at2"/>
<reference evidence="4 5" key="1">
    <citation type="submission" date="2019-07" db="EMBL/GenBank/DDBJ databases">
        <title>Draft genome for Aliikangiella sp. M105.</title>
        <authorList>
            <person name="Wang G."/>
        </authorList>
    </citation>
    <scope>NUCLEOTIDE SEQUENCE [LARGE SCALE GENOMIC DNA]</scope>
    <source>
        <strain evidence="4 5">M105</strain>
    </source>
</reference>
<dbReference type="PANTHER" id="PTHR43158">
    <property type="entry name" value="SKFA PEPTIDE EXPORT ATP-BINDING PROTEIN SKFE"/>
    <property type="match status" value="1"/>
</dbReference>
<dbReference type="InterPro" id="IPR003593">
    <property type="entry name" value="AAA+_ATPase"/>
</dbReference>
<gene>
    <name evidence="4" type="ORF">FLL46_14010</name>
</gene>
<dbReference type="SUPFAM" id="SSF52540">
    <property type="entry name" value="P-loop containing nucleoside triphosphate hydrolases"/>
    <property type="match status" value="1"/>
</dbReference>
<protein>
    <submittedName>
        <fullName evidence="4">ABC transporter ATP-binding protein</fullName>
    </submittedName>
</protein>
<dbReference type="GO" id="GO:0005524">
    <property type="term" value="F:ATP binding"/>
    <property type="evidence" value="ECO:0007669"/>
    <property type="project" value="UniProtKB-KW"/>
</dbReference>
<dbReference type="InterPro" id="IPR003439">
    <property type="entry name" value="ABC_transporter-like_ATP-bd"/>
</dbReference>
<dbReference type="InterPro" id="IPR027417">
    <property type="entry name" value="P-loop_NTPase"/>
</dbReference>
<proteinExistence type="predicted"/>
<dbReference type="PROSITE" id="PS50893">
    <property type="entry name" value="ABC_TRANSPORTER_2"/>
    <property type="match status" value="1"/>
</dbReference>
<organism evidence="4 5">
    <name type="scientific">Aliikangiella coralliicola</name>
    <dbReference type="NCBI Taxonomy" id="2592383"/>
    <lineage>
        <taxon>Bacteria</taxon>
        <taxon>Pseudomonadati</taxon>
        <taxon>Pseudomonadota</taxon>
        <taxon>Gammaproteobacteria</taxon>
        <taxon>Oceanospirillales</taxon>
        <taxon>Pleioneaceae</taxon>
        <taxon>Aliikangiella</taxon>
    </lineage>
</organism>
<accession>A0A545UBT1</accession>
<name>A0A545UBT1_9GAMM</name>
<evidence type="ECO:0000259" key="3">
    <source>
        <dbReference type="PROSITE" id="PS50893"/>
    </source>
</evidence>
<dbReference type="Gene3D" id="3.40.50.300">
    <property type="entry name" value="P-loop containing nucleotide triphosphate hydrolases"/>
    <property type="match status" value="1"/>
</dbReference>
<evidence type="ECO:0000256" key="2">
    <source>
        <dbReference type="ARBA" id="ARBA00022840"/>
    </source>
</evidence>
<keyword evidence="5" id="KW-1185">Reference proteome</keyword>
<sequence>MMTTPIISIANLSKSYQNNLVLNSLSWDIEQGDIVALLGKNGAGKSTLLETIMNLRNGDQGELKLWDKHWEQLDQPTREKIGFVAQDIKGFEWMRVSDFLSYIGGFFPTWNKDYCEQLQSRWNLDPKKRVGDLSGGQSQILHVIQALSIKPELLILDEPVAHLDPSMRRQFLSELIELTCELNSTVVFSSHIVSDLERVANKVALLQNGIIDYYYDVEQLKSSIAHVKISADIPIEQTPLFTEFVNWRPLTNGATASVVRPLESSIENIAAQSNTNIETTPLSLEDWYLEVSHAAG</sequence>
<dbReference type="Pfam" id="PF00005">
    <property type="entry name" value="ABC_tran"/>
    <property type="match status" value="1"/>
</dbReference>
<keyword evidence="1" id="KW-0547">Nucleotide-binding</keyword>